<dbReference type="Proteomes" id="UP000542776">
    <property type="component" value="Unassembled WGS sequence"/>
</dbReference>
<protein>
    <submittedName>
        <fullName evidence="2">Uncharacterized protein</fullName>
    </submittedName>
</protein>
<sequence>MKIVAFASAALVSFAALTGAASAAGIVPGSDHFTEARADYEANTVIVGVTQAPGVIANTGATQAYGYPTTGSEDGIIPGSRATTHAQETRDLNAVSRGTFHNGYRVVPVTNGNYVPGSDSF</sequence>
<proteinExistence type="predicted"/>
<organism evidence="2 3">
    <name type="scientific">Aureimonas pseudogalii</name>
    <dbReference type="NCBI Taxonomy" id="1744844"/>
    <lineage>
        <taxon>Bacteria</taxon>
        <taxon>Pseudomonadati</taxon>
        <taxon>Pseudomonadota</taxon>
        <taxon>Alphaproteobacteria</taxon>
        <taxon>Hyphomicrobiales</taxon>
        <taxon>Aurantimonadaceae</taxon>
        <taxon>Aureimonas</taxon>
    </lineage>
</organism>
<name>A0A7W6EB92_9HYPH</name>
<keyword evidence="1" id="KW-0732">Signal</keyword>
<dbReference type="EMBL" id="JACIEK010000004">
    <property type="protein sequence ID" value="MBB3998155.1"/>
    <property type="molecule type" value="Genomic_DNA"/>
</dbReference>
<comment type="caution">
    <text evidence="2">The sequence shown here is derived from an EMBL/GenBank/DDBJ whole genome shotgun (WGS) entry which is preliminary data.</text>
</comment>
<keyword evidence="3" id="KW-1185">Reference proteome</keyword>
<evidence type="ECO:0000256" key="1">
    <source>
        <dbReference type="SAM" id="SignalP"/>
    </source>
</evidence>
<feature type="chain" id="PRO_5031289801" evidence="1">
    <location>
        <begin position="24"/>
        <end position="121"/>
    </location>
</feature>
<feature type="signal peptide" evidence="1">
    <location>
        <begin position="1"/>
        <end position="23"/>
    </location>
</feature>
<dbReference type="RefSeq" id="WP_183199696.1">
    <property type="nucleotide sequence ID" value="NZ_JACIEK010000004.1"/>
</dbReference>
<gene>
    <name evidence="2" type="ORF">GGR04_001994</name>
</gene>
<dbReference type="AlphaFoldDB" id="A0A7W6EB92"/>
<reference evidence="2 3" key="1">
    <citation type="submission" date="2020-08" db="EMBL/GenBank/DDBJ databases">
        <title>Genomic Encyclopedia of Type Strains, Phase IV (KMG-IV): sequencing the most valuable type-strain genomes for metagenomic binning, comparative biology and taxonomic classification.</title>
        <authorList>
            <person name="Goeker M."/>
        </authorList>
    </citation>
    <scope>NUCLEOTIDE SEQUENCE [LARGE SCALE GENOMIC DNA]</scope>
    <source>
        <strain evidence="2 3">DSM 102238</strain>
    </source>
</reference>
<evidence type="ECO:0000313" key="2">
    <source>
        <dbReference type="EMBL" id="MBB3998155.1"/>
    </source>
</evidence>
<evidence type="ECO:0000313" key="3">
    <source>
        <dbReference type="Proteomes" id="UP000542776"/>
    </source>
</evidence>
<accession>A0A7W6EB92</accession>